<evidence type="ECO:0000313" key="3">
    <source>
        <dbReference type="Proteomes" id="UP000037696"/>
    </source>
</evidence>
<evidence type="ECO:0000256" key="1">
    <source>
        <dbReference type="SAM" id="MobiDB-lite"/>
    </source>
</evidence>
<accession>A0A0M8NZY2</accession>
<proteinExistence type="predicted"/>
<sequence length="84" mass="10084">MLRKDERERRIEKVGDEERRERETESEGESGRYLYPRQKAQKPTHQTCKHVGIQESPVNYSNRLNTRDDIYSYFSVLTELLCSF</sequence>
<gene>
    <name evidence="2" type="ORF">ACN38_g11602</name>
</gene>
<name>A0A0M8NZY2_9EURO</name>
<evidence type="ECO:0000313" key="2">
    <source>
        <dbReference type="EMBL" id="KOS37600.1"/>
    </source>
</evidence>
<dbReference type="Proteomes" id="UP000037696">
    <property type="component" value="Unassembled WGS sequence"/>
</dbReference>
<comment type="caution">
    <text evidence="2">The sequence shown here is derived from an EMBL/GenBank/DDBJ whole genome shotgun (WGS) entry which is preliminary data.</text>
</comment>
<dbReference type="EMBL" id="LHQQ01000308">
    <property type="protein sequence ID" value="KOS37600.1"/>
    <property type="molecule type" value="Genomic_DNA"/>
</dbReference>
<reference evidence="2 3" key="1">
    <citation type="submission" date="2015-08" db="EMBL/GenBank/DDBJ databases">
        <title>Genome sequencing of Penicillium nordicum.</title>
        <authorList>
            <person name="Nguyen H.D."/>
            <person name="Seifert K.A."/>
        </authorList>
    </citation>
    <scope>NUCLEOTIDE SEQUENCE [LARGE SCALE GENOMIC DNA]</scope>
    <source>
        <strain evidence="2 3">DAOMC 185683</strain>
    </source>
</reference>
<dbReference type="AlphaFoldDB" id="A0A0M8NZY2"/>
<protein>
    <submittedName>
        <fullName evidence="2">Uncharacterized protein</fullName>
    </submittedName>
</protein>
<feature type="compositionally biased region" description="Basic and acidic residues" evidence="1">
    <location>
        <begin position="1"/>
        <end position="25"/>
    </location>
</feature>
<organism evidence="2 3">
    <name type="scientific">Penicillium nordicum</name>
    <dbReference type="NCBI Taxonomy" id="229535"/>
    <lineage>
        <taxon>Eukaryota</taxon>
        <taxon>Fungi</taxon>
        <taxon>Dikarya</taxon>
        <taxon>Ascomycota</taxon>
        <taxon>Pezizomycotina</taxon>
        <taxon>Eurotiomycetes</taxon>
        <taxon>Eurotiomycetidae</taxon>
        <taxon>Eurotiales</taxon>
        <taxon>Aspergillaceae</taxon>
        <taxon>Penicillium</taxon>
    </lineage>
</organism>
<keyword evidence="3" id="KW-1185">Reference proteome</keyword>
<feature type="region of interest" description="Disordered" evidence="1">
    <location>
        <begin position="1"/>
        <end position="48"/>
    </location>
</feature>